<dbReference type="InterPro" id="IPR026172">
    <property type="entry name" value="GSAP_fam"/>
</dbReference>
<protein>
    <recommendedName>
        <fullName evidence="4">Gamma-secretase-activating protein</fullName>
    </recommendedName>
</protein>
<dbReference type="PANTHER" id="PTHR13630:SF1">
    <property type="entry name" value="GAMMA-SECRETASE-ACTIVATING PROTEIN"/>
    <property type="match status" value="1"/>
</dbReference>
<dbReference type="Proteomes" id="UP000826234">
    <property type="component" value="Unassembled WGS sequence"/>
</dbReference>
<gene>
    <name evidence="2" type="ORF">JD844_027591</name>
</gene>
<proteinExistence type="predicted"/>
<evidence type="ECO:0000313" key="3">
    <source>
        <dbReference type="Proteomes" id="UP000826234"/>
    </source>
</evidence>
<sequence length="694" mass="79736">MDMMLLLLLTFSFGQSTTYNDNIMTITDKEPLQLLLLLEVRGSSRYSNTVISDALENYLETLHIVNVESNGNILYTWKGNQGHTYIGLYDCHTEKNQHLYTFEKDLHVISCSVNNENTLLAVSFLQSTKEEKANLLLLQPGTRNIDITFLSKCLTLLIEIHPVNNVKVLKAVDSCIRVQFLYPVAETNTSPESCLLLISEDKYVEKIDIRVVKDGHRVVIENSSQLSRQRIVDDLIWAQWDRMEQRLFYIVPKLEAPLDISLTDIAIKPTNLDYSCHQDQEIIPKPLNVQVVTSETGSAYMIPYELSLLESMSFVCSLTFHVLSSPRDEPVLCYSKTYTVALDEGNSLEVNNLIFLNLDYYVVVYLPGHFLHILNTQHPDLMCYSFFLTGGDAKINGLHTSTIISPLKSMVLDCSTGRVFTVAINKEALLQFLWNSKLDSDRMAALHCLLLHVGSTREIETQVIHWISDNTSICFKFDPIQEFIIASLYWTMCLEAISLDRLLPYTPLLYWNEDVPGIICGTHIISLPVLKVQHCKGFWEKLSTSLECVKYAEPHLHFSYKLLRRECDKLLSDERSEERTTYMKNIFGNAKSYEERLVPLFHDEDYHQQLLTGLMVTQLKDHLMRHLQYIGTKKIEQIAVDYVSKMLGLICQIMENVWQKYNLHSWTFSLKQGNSEEIAVFRIMCQILQAANGM</sequence>
<feature type="chain" id="PRO_5046496540" description="Gamma-secretase-activating protein" evidence="1">
    <location>
        <begin position="19"/>
        <end position="694"/>
    </location>
</feature>
<dbReference type="PANTHER" id="PTHR13630">
    <property type="entry name" value="GAMMA-SECRETASE-ACTIVATING PROTEIN"/>
    <property type="match status" value="1"/>
</dbReference>
<accession>A0ABQ7SGP2</accession>
<organism evidence="2 3">
    <name type="scientific">Phrynosoma platyrhinos</name>
    <name type="common">Desert horned lizard</name>
    <dbReference type="NCBI Taxonomy" id="52577"/>
    <lineage>
        <taxon>Eukaryota</taxon>
        <taxon>Metazoa</taxon>
        <taxon>Chordata</taxon>
        <taxon>Craniata</taxon>
        <taxon>Vertebrata</taxon>
        <taxon>Euteleostomi</taxon>
        <taxon>Lepidosauria</taxon>
        <taxon>Squamata</taxon>
        <taxon>Bifurcata</taxon>
        <taxon>Unidentata</taxon>
        <taxon>Episquamata</taxon>
        <taxon>Toxicofera</taxon>
        <taxon>Iguania</taxon>
        <taxon>Phrynosomatidae</taxon>
        <taxon>Phrynosomatinae</taxon>
        <taxon>Phrynosoma</taxon>
    </lineage>
</organism>
<evidence type="ECO:0008006" key="4">
    <source>
        <dbReference type="Google" id="ProtNLM"/>
    </source>
</evidence>
<dbReference type="EMBL" id="JAIPUX010005290">
    <property type="protein sequence ID" value="KAH0616469.1"/>
    <property type="molecule type" value="Genomic_DNA"/>
</dbReference>
<name>A0ABQ7SGP2_PHRPL</name>
<comment type="caution">
    <text evidence="2">The sequence shown here is derived from an EMBL/GenBank/DDBJ whole genome shotgun (WGS) entry which is preliminary data.</text>
</comment>
<feature type="signal peptide" evidence="1">
    <location>
        <begin position="1"/>
        <end position="18"/>
    </location>
</feature>
<reference evidence="2 3" key="1">
    <citation type="journal article" date="2022" name="Gigascience">
        <title>A chromosome-level genome assembly and annotation of the desert horned lizard, Phrynosoma platyrhinos, provides insight into chromosomal rearrangements among reptiles.</title>
        <authorList>
            <person name="Koochekian N."/>
            <person name="Ascanio A."/>
            <person name="Farleigh K."/>
            <person name="Card D.C."/>
            <person name="Schield D.R."/>
            <person name="Castoe T.A."/>
            <person name="Jezkova T."/>
        </authorList>
    </citation>
    <scope>NUCLEOTIDE SEQUENCE [LARGE SCALE GENOMIC DNA]</scope>
    <source>
        <strain evidence="2">NK-2021</strain>
    </source>
</reference>
<evidence type="ECO:0000313" key="2">
    <source>
        <dbReference type="EMBL" id="KAH0616469.1"/>
    </source>
</evidence>
<keyword evidence="1" id="KW-0732">Signal</keyword>
<keyword evidence="3" id="KW-1185">Reference proteome</keyword>
<evidence type="ECO:0000256" key="1">
    <source>
        <dbReference type="SAM" id="SignalP"/>
    </source>
</evidence>